<comment type="caution">
    <text evidence="2">The sequence shown here is derived from an EMBL/GenBank/DDBJ whole genome shotgun (WGS) entry which is preliminary data.</text>
</comment>
<gene>
    <name evidence="2" type="ORF">S01H1_12407</name>
</gene>
<evidence type="ECO:0000313" key="2">
    <source>
        <dbReference type="EMBL" id="GAF68108.1"/>
    </source>
</evidence>
<name>X0RH67_9ZZZZ</name>
<keyword evidence="1" id="KW-1133">Transmembrane helix</keyword>
<organism evidence="2">
    <name type="scientific">marine sediment metagenome</name>
    <dbReference type="NCBI Taxonomy" id="412755"/>
    <lineage>
        <taxon>unclassified sequences</taxon>
        <taxon>metagenomes</taxon>
        <taxon>ecological metagenomes</taxon>
    </lineage>
</organism>
<proteinExistence type="predicted"/>
<protein>
    <submittedName>
        <fullName evidence="2">Uncharacterized protein</fullName>
    </submittedName>
</protein>
<sequence length="81" mass="9156">MTTNSRRSVFDVILSPVYRWTLAHPILVLLILTAITAVMTGFISRLEVDVDFSNYLNRNDPAVIAADEAKDRYGSQLRLMV</sequence>
<evidence type="ECO:0000256" key="1">
    <source>
        <dbReference type="SAM" id="Phobius"/>
    </source>
</evidence>
<dbReference type="EMBL" id="BARS01006366">
    <property type="protein sequence ID" value="GAF68108.1"/>
    <property type="molecule type" value="Genomic_DNA"/>
</dbReference>
<reference evidence="2" key="1">
    <citation type="journal article" date="2014" name="Front. Microbiol.">
        <title>High frequency of phylogenetically diverse reductive dehalogenase-homologous genes in deep subseafloor sedimentary metagenomes.</title>
        <authorList>
            <person name="Kawai M."/>
            <person name="Futagami T."/>
            <person name="Toyoda A."/>
            <person name="Takaki Y."/>
            <person name="Nishi S."/>
            <person name="Hori S."/>
            <person name="Arai W."/>
            <person name="Tsubouchi T."/>
            <person name="Morono Y."/>
            <person name="Uchiyama I."/>
            <person name="Ito T."/>
            <person name="Fujiyama A."/>
            <person name="Inagaki F."/>
            <person name="Takami H."/>
        </authorList>
    </citation>
    <scope>NUCLEOTIDE SEQUENCE</scope>
    <source>
        <strain evidence="2">Expedition CK06-06</strain>
    </source>
</reference>
<dbReference type="AlphaFoldDB" id="X0RH67"/>
<keyword evidence="1" id="KW-0812">Transmembrane</keyword>
<keyword evidence="1" id="KW-0472">Membrane</keyword>
<feature type="transmembrane region" description="Helical" evidence="1">
    <location>
        <begin position="20"/>
        <end position="43"/>
    </location>
</feature>
<feature type="non-terminal residue" evidence="2">
    <location>
        <position position="81"/>
    </location>
</feature>
<accession>X0RH67</accession>